<feature type="region of interest" description="Disordered" evidence="1">
    <location>
        <begin position="211"/>
        <end position="249"/>
    </location>
</feature>
<evidence type="ECO:0000313" key="2">
    <source>
        <dbReference type="EMBL" id="KAF4634234.1"/>
    </source>
</evidence>
<evidence type="ECO:0000256" key="1">
    <source>
        <dbReference type="SAM" id="MobiDB-lite"/>
    </source>
</evidence>
<dbReference type="EMBL" id="JAAMPI010000199">
    <property type="protein sequence ID" value="KAF4634234.1"/>
    <property type="molecule type" value="Genomic_DNA"/>
</dbReference>
<comment type="caution">
    <text evidence="2">The sequence shown here is derived from an EMBL/GenBank/DDBJ whole genome shotgun (WGS) entry which is preliminary data.</text>
</comment>
<feature type="compositionally biased region" description="Basic residues" evidence="1">
    <location>
        <begin position="1"/>
        <end position="10"/>
    </location>
</feature>
<gene>
    <name evidence="2" type="ORF">G7Y89_g3877</name>
</gene>
<feature type="compositionally biased region" description="Basic and acidic residues" evidence="1">
    <location>
        <begin position="228"/>
        <end position="249"/>
    </location>
</feature>
<feature type="compositionally biased region" description="Basic and acidic residues" evidence="1">
    <location>
        <begin position="11"/>
        <end position="21"/>
    </location>
</feature>
<evidence type="ECO:0000313" key="3">
    <source>
        <dbReference type="Proteomes" id="UP000566819"/>
    </source>
</evidence>
<feature type="region of interest" description="Disordered" evidence="1">
    <location>
        <begin position="1"/>
        <end position="26"/>
    </location>
</feature>
<name>A0A8H4RQI7_9HELO</name>
<dbReference type="OrthoDB" id="4777753at2759"/>
<organism evidence="2 3">
    <name type="scientific">Cudoniella acicularis</name>
    <dbReference type="NCBI Taxonomy" id="354080"/>
    <lineage>
        <taxon>Eukaryota</taxon>
        <taxon>Fungi</taxon>
        <taxon>Dikarya</taxon>
        <taxon>Ascomycota</taxon>
        <taxon>Pezizomycotina</taxon>
        <taxon>Leotiomycetes</taxon>
        <taxon>Helotiales</taxon>
        <taxon>Tricladiaceae</taxon>
        <taxon>Cudoniella</taxon>
    </lineage>
</organism>
<feature type="region of interest" description="Disordered" evidence="1">
    <location>
        <begin position="265"/>
        <end position="364"/>
    </location>
</feature>
<dbReference type="AlphaFoldDB" id="A0A8H4RQI7"/>
<reference evidence="2 3" key="1">
    <citation type="submission" date="2020-03" db="EMBL/GenBank/DDBJ databases">
        <title>Draft Genome Sequence of Cudoniella acicularis.</title>
        <authorList>
            <person name="Buettner E."/>
            <person name="Kellner H."/>
        </authorList>
    </citation>
    <scope>NUCLEOTIDE SEQUENCE [LARGE SCALE GENOMIC DNA]</scope>
    <source>
        <strain evidence="2 3">DSM 108380</strain>
    </source>
</reference>
<keyword evidence="3" id="KW-1185">Reference proteome</keyword>
<sequence length="364" mass="40770">MGSRGSRRSRGGPDPKVKREPVEEDEVTIIATLEGPRAAETTSANPVSPNRQHSLESLIPVVAPSNARQIASNKSSNPAGKCPNCGGDHRLHRCSGPTDLSGRIPGCGKCKILDHTLAFCPKYLTQDDVGYFVFESRSNKPPVYWDEHLRHPDLRKYLDEYKPWTAEFAQRKGAPNPNWRKIETIPDDPDPTWEAAEIHDKFEIPEQIHTHISGRGRRHGSNTSTSHSSHDFDINARPRETSQEERSHNGRRIMELLQSGYEEQADGLAKGQDSVTRPRIPGLISSGSRPQEGRREGYPQHAETTLQQSFGKRRRAELRLNNPNLVPRSRSRCDTDDSLNPEDEHVPPAVDGYVANDRAALRNN</sequence>
<feature type="region of interest" description="Disordered" evidence="1">
    <location>
        <begin position="33"/>
        <end position="52"/>
    </location>
</feature>
<accession>A0A8H4RQI7</accession>
<feature type="compositionally biased region" description="Polar residues" evidence="1">
    <location>
        <begin position="40"/>
        <end position="52"/>
    </location>
</feature>
<dbReference type="Proteomes" id="UP000566819">
    <property type="component" value="Unassembled WGS sequence"/>
</dbReference>
<protein>
    <submittedName>
        <fullName evidence="2">Uncharacterized protein</fullName>
    </submittedName>
</protein>
<proteinExistence type="predicted"/>